<sequence length="74" mass="8466">MFRDRFGDKHGRWPNYPCPSQPSSVRFKGRLPLKVGRWGYQKALQSPSGKVSGLGLEGSRFETLFYGRSEGYPR</sequence>
<comment type="caution">
    <text evidence="1">The sequence shown here is derived from an EMBL/GenBank/DDBJ whole genome shotgun (WGS) entry which is preliminary data.</text>
</comment>
<dbReference type="Proteomes" id="UP000499080">
    <property type="component" value="Unassembled WGS sequence"/>
</dbReference>
<dbReference type="EMBL" id="BGPR01000744">
    <property type="protein sequence ID" value="GBM33881.1"/>
    <property type="molecule type" value="Genomic_DNA"/>
</dbReference>
<gene>
    <name evidence="1" type="ORF">AVEN_5923_1</name>
</gene>
<keyword evidence="2" id="KW-1185">Reference proteome</keyword>
<accession>A0A4Y2EYG9</accession>
<name>A0A4Y2EYG9_ARAVE</name>
<organism evidence="1 2">
    <name type="scientific">Araneus ventricosus</name>
    <name type="common">Orbweaver spider</name>
    <name type="synonym">Epeira ventricosa</name>
    <dbReference type="NCBI Taxonomy" id="182803"/>
    <lineage>
        <taxon>Eukaryota</taxon>
        <taxon>Metazoa</taxon>
        <taxon>Ecdysozoa</taxon>
        <taxon>Arthropoda</taxon>
        <taxon>Chelicerata</taxon>
        <taxon>Arachnida</taxon>
        <taxon>Araneae</taxon>
        <taxon>Araneomorphae</taxon>
        <taxon>Entelegynae</taxon>
        <taxon>Araneoidea</taxon>
        <taxon>Araneidae</taxon>
        <taxon>Araneus</taxon>
    </lineage>
</organism>
<dbReference type="AlphaFoldDB" id="A0A4Y2EYG9"/>
<evidence type="ECO:0000313" key="2">
    <source>
        <dbReference type="Proteomes" id="UP000499080"/>
    </source>
</evidence>
<protein>
    <submittedName>
        <fullName evidence="1">Uncharacterized protein</fullName>
    </submittedName>
</protein>
<reference evidence="1 2" key="1">
    <citation type="journal article" date="2019" name="Sci. Rep.">
        <title>Orb-weaving spider Araneus ventricosus genome elucidates the spidroin gene catalogue.</title>
        <authorList>
            <person name="Kono N."/>
            <person name="Nakamura H."/>
            <person name="Ohtoshi R."/>
            <person name="Moran D.A.P."/>
            <person name="Shinohara A."/>
            <person name="Yoshida Y."/>
            <person name="Fujiwara M."/>
            <person name="Mori M."/>
            <person name="Tomita M."/>
            <person name="Arakawa K."/>
        </authorList>
    </citation>
    <scope>NUCLEOTIDE SEQUENCE [LARGE SCALE GENOMIC DNA]</scope>
</reference>
<proteinExistence type="predicted"/>
<evidence type="ECO:0000313" key="1">
    <source>
        <dbReference type="EMBL" id="GBM33881.1"/>
    </source>
</evidence>